<reference evidence="3" key="1">
    <citation type="submission" date="2021-02" db="EMBL/GenBank/DDBJ databases">
        <authorList>
            <person name="Nowell W R."/>
        </authorList>
    </citation>
    <scope>NUCLEOTIDE SEQUENCE</scope>
    <source>
        <strain evidence="3">Ploen Becks lab</strain>
    </source>
</reference>
<evidence type="ECO:0000256" key="1">
    <source>
        <dbReference type="SAM" id="MobiDB-lite"/>
    </source>
</evidence>
<dbReference type="GO" id="GO:0010521">
    <property type="term" value="F:telomerase inhibitor activity"/>
    <property type="evidence" value="ECO:0007669"/>
    <property type="project" value="TreeGrafter"/>
</dbReference>
<dbReference type="OrthoDB" id="29523at2759"/>
<feature type="compositionally biased region" description="Acidic residues" evidence="1">
    <location>
        <begin position="317"/>
        <end position="327"/>
    </location>
</feature>
<accession>A0A814ATP0</accession>
<feature type="domain" description="G-patch" evidence="2">
    <location>
        <begin position="25"/>
        <end position="71"/>
    </location>
</feature>
<gene>
    <name evidence="3" type="ORF">OXX778_LOCUS12213</name>
</gene>
<feature type="region of interest" description="Disordered" evidence="1">
    <location>
        <begin position="217"/>
        <end position="277"/>
    </location>
</feature>
<dbReference type="PANTHER" id="PTHR23149:SF27">
    <property type="entry name" value="PIN2_TERF1-INTERACTING TELOMERASE INHIBITOR 1"/>
    <property type="match status" value="1"/>
</dbReference>
<evidence type="ECO:0000313" key="3">
    <source>
        <dbReference type="EMBL" id="CAF0917212.1"/>
    </source>
</evidence>
<dbReference type="EMBL" id="CAJNOC010002179">
    <property type="protein sequence ID" value="CAF0917212.1"/>
    <property type="molecule type" value="Genomic_DNA"/>
</dbReference>
<feature type="compositionally biased region" description="Acidic residues" evidence="1">
    <location>
        <begin position="226"/>
        <end position="235"/>
    </location>
</feature>
<name>A0A814ATP0_9BILA</name>
<dbReference type="GO" id="GO:0005730">
    <property type="term" value="C:nucleolus"/>
    <property type="evidence" value="ECO:0007669"/>
    <property type="project" value="TreeGrafter"/>
</dbReference>
<sequence>MGLAEPKRKVKYSIDPNALHWANNENKFGQKLMEKMGWEKGKGLGAQENGMTENIKVKFKSDTKGVGFNNNEYENVWLDHQDDFENLLSSLSQNNNGEKPVEKVGEVHSLEQKSKESKRLHYKKFTRSKDLSSVTANDLNCILGTQKRTQLSKTSEESKNSESEDVDSFRACFKITSECKEKPEEENKQDETFGLKFNTNKLSLKDYFANKMASKMNLLKPKEENIEVEQTEEDENTSKKTKKKKNKDKIKEEQVEIEPEVECEDKKEKKKKIKKESIESEGYSIEIKTQEILIPQQEDEEEINEKRKKKKKSKEELIDENETEKIEDEPKKKKKKSKEHEEENGVSDVETSEQVNSLDSMVKSSFKGSNLLSIYGYSAYYINSNLEEAINEKVKRINRKRYLVNKKIEIDADFYKMSKKMNV</sequence>
<dbReference type="PANTHER" id="PTHR23149">
    <property type="entry name" value="G PATCH DOMAIN CONTAINING PROTEIN"/>
    <property type="match status" value="1"/>
</dbReference>
<organism evidence="3 4">
    <name type="scientific">Brachionus calyciflorus</name>
    <dbReference type="NCBI Taxonomy" id="104777"/>
    <lineage>
        <taxon>Eukaryota</taxon>
        <taxon>Metazoa</taxon>
        <taxon>Spiralia</taxon>
        <taxon>Gnathifera</taxon>
        <taxon>Rotifera</taxon>
        <taxon>Eurotatoria</taxon>
        <taxon>Monogononta</taxon>
        <taxon>Pseudotrocha</taxon>
        <taxon>Ploima</taxon>
        <taxon>Brachionidae</taxon>
        <taxon>Brachionus</taxon>
    </lineage>
</organism>
<dbReference type="InterPro" id="IPR050656">
    <property type="entry name" value="PINX1"/>
</dbReference>
<proteinExistence type="predicted"/>
<dbReference type="AlphaFoldDB" id="A0A814ATP0"/>
<keyword evidence="4" id="KW-1185">Reference proteome</keyword>
<feature type="region of interest" description="Disordered" evidence="1">
    <location>
        <begin position="289"/>
        <end position="354"/>
    </location>
</feature>
<dbReference type="PROSITE" id="PS50174">
    <property type="entry name" value="G_PATCH"/>
    <property type="match status" value="1"/>
</dbReference>
<comment type="caution">
    <text evidence="3">The sequence shown here is derived from an EMBL/GenBank/DDBJ whole genome shotgun (WGS) entry which is preliminary data.</text>
</comment>
<dbReference type="SMART" id="SM00443">
    <property type="entry name" value="G_patch"/>
    <property type="match status" value="1"/>
</dbReference>
<protein>
    <recommendedName>
        <fullName evidence="2">G-patch domain-containing protein</fullName>
    </recommendedName>
</protein>
<evidence type="ECO:0000259" key="2">
    <source>
        <dbReference type="PROSITE" id="PS50174"/>
    </source>
</evidence>
<dbReference type="InterPro" id="IPR000467">
    <property type="entry name" value="G_patch_dom"/>
</dbReference>
<evidence type="ECO:0000313" key="4">
    <source>
        <dbReference type="Proteomes" id="UP000663879"/>
    </source>
</evidence>
<dbReference type="GO" id="GO:0003676">
    <property type="term" value="F:nucleic acid binding"/>
    <property type="evidence" value="ECO:0007669"/>
    <property type="project" value="InterPro"/>
</dbReference>
<feature type="compositionally biased region" description="Basic residues" evidence="1">
    <location>
        <begin position="239"/>
        <end position="248"/>
    </location>
</feature>
<dbReference type="Proteomes" id="UP000663879">
    <property type="component" value="Unassembled WGS sequence"/>
</dbReference>
<dbReference type="Pfam" id="PF01585">
    <property type="entry name" value="G-patch"/>
    <property type="match status" value="1"/>
</dbReference>